<dbReference type="InterPro" id="IPR036890">
    <property type="entry name" value="HATPase_C_sf"/>
</dbReference>
<dbReference type="EMBL" id="JAVXZY010000002">
    <property type="protein sequence ID" value="MDT8998848.1"/>
    <property type="molecule type" value="Genomic_DNA"/>
</dbReference>
<dbReference type="NCBIfam" id="TIGR00229">
    <property type="entry name" value="sensory_box"/>
    <property type="match status" value="3"/>
</dbReference>
<dbReference type="SUPFAM" id="SSF55785">
    <property type="entry name" value="PYP-like sensor domain (PAS domain)"/>
    <property type="match status" value="2"/>
</dbReference>
<evidence type="ECO:0000259" key="15">
    <source>
        <dbReference type="PROSITE" id="PS50109"/>
    </source>
</evidence>
<feature type="domain" description="PAS" evidence="16">
    <location>
        <begin position="448"/>
        <end position="523"/>
    </location>
</feature>
<dbReference type="PROSITE" id="PS50109">
    <property type="entry name" value="HIS_KIN"/>
    <property type="match status" value="1"/>
</dbReference>
<comment type="catalytic activity">
    <reaction evidence="1">
        <text>ATP + protein L-histidine = ADP + protein N-phospho-L-histidine.</text>
        <dbReference type="EC" id="2.7.13.3"/>
    </reaction>
</comment>
<dbReference type="InterPro" id="IPR004358">
    <property type="entry name" value="Sig_transdc_His_kin-like_C"/>
</dbReference>
<proteinExistence type="predicted"/>
<gene>
    <name evidence="19" type="ORF">RQP53_06165</name>
</gene>
<reference evidence="19" key="1">
    <citation type="submission" date="2023-09" db="EMBL/GenBank/DDBJ databases">
        <title>Paucibacter sp. APW11 Genome sequencing and assembly.</title>
        <authorList>
            <person name="Kim I."/>
        </authorList>
    </citation>
    <scope>NUCLEOTIDE SEQUENCE</scope>
    <source>
        <strain evidence="19">APW11</strain>
    </source>
</reference>
<dbReference type="InterPro" id="IPR042240">
    <property type="entry name" value="CHASE_sf"/>
</dbReference>
<evidence type="ECO:0000256" key="7">
    <source>
        <dbReference type="ARBA" id="ARBA00022741"/>
    </source>
</evidence>
<evidence type="ECO:0000313" key="19">
    <source>
        <dbReference type="EMBL" id="MDT8998848.1"/>
    </source>
</evidence>
<dbReference type="CDD" id="cd00130">
    <property type="entry name" value="PAS"/>
    <property type="match status" value="2"/>
</dbReference>
<dbReference type="PRINTS" id="PR00344">
    <property type="entry name" value="BCTRLSENSOR"/>
</dbReference>
<evidence type="ECO:0000256" key="11">
    <source>
        <dbReference type="ARBA" id="ARBA00023012"/>
    </source>
</evidence>
<dbReference type="Pfam" id="PF00989">
    <property type="entry name" value="PAS"/>
    <property type="match status" value="1"/>
</dbReference>
<keyword evidence="20" id="KW-1185">Reference proteome</keyword>
<keyword evidence="12 14" id="KW-0472">Membrane</keyword>
<dbReference type="Gene3D" id="3.30.565.10">
    <property type="entry name" value="Histidine kinase-like ATPase, C-terminal domain"/>
    <property type="match status" value="1"/>
</dbReference>
<evidence type="ECO:0000256" key="6">
    <source>
        <dbReference type="ARBA" id="ARBA00022692"/>
    </source>
</evidence>
<dbReference type="Gene3D" id="3.30.450.20">
    <property type="entry name" value="PAS domain"/>
    <property type="match status" value="2"/>
</dbReference>
<evidence type="ECO:0000256" key="14">
    <source>
        <dbReference type="SAM" id="Phobius"/>
    </source>
</evidence>
<feature type="domain" description="PAC" evidence="17">
    <location>
        <begin position="536"/>
        <end position="588"/>
    </location>
</feature>
<evidence type="ECO:0000256" key="1">
    <source>
        <dbReference type="ARBA" id="ARBA00000085"/>
    </source>
</evidence>
<keyword evidence="7" id="KW-0547">Nucleotide-binding</keyword>
<dbReference type="PROSITE" id="PS50113">
    <property type="entry name" value="PAC"/>
    <property type="match status" value="2"/>
</dbReference>
<keyword evidence="6 14" id="KW-0812">Transmembrane</keyword>
<feature type="coiled-coil region" evidence="13">
    <location>
        <begin position="288"/>
        <end position="318"/>
    </location>
</feature>
<sequence length="873" mass="95748">MSATLWARLGHGYGAAWLTALLSLLICTGLIQLQQYYQADQERQRVETRLGQLRSQLEGAAQATFSPTLGLEAMIQLDGDLSEERFQALTTRVVRMVPHIRSIVAAPNDIARHVYPLAGNERVQGLDYRSIPQQWQQVQAARKRGAPLLVGPVNLVQGGQGLIQRTPVFLRQDGEERLGHYWGVVSVVADLPRFLAAAGLNDSSGLDIAVVESSASGTIGRLITGQAAVLSLQPARQLTQLPGAQWMLLAVPAGGWEAEPPWQNPQALAAIFAGVVITTLVFMLNRQSRALQKRNETLSNEIAQGRQAREQLEESQARFRSLAALASDWVWEQDEELRFTYVSRAAEEATEVNTNNVLGFRRWESPSLVPGVDWDAHMAALSRCEAFRDFEYAQYTADGSLRHVSVSGVPIFDADGRFRGYRGTGRNITPAKQAEAALRESQAALVLARDRLQAVLDAAIEVAIIATDMQGRVILFNRGAERMLGYQEEFMLGKSPAMLHLPSEVSARARELSAQLGQTIEGFETFVALPRRDGTESHDWTYLRQDGSTVQVSLNVSMVCGRNGVPLGFLGIARDISAQRRAEAELRTLNAELESRVQSRTAELSEALSHLRQAQDELLRSEKMAALGSLVAGVAHELNTPLGNCLTTASTLDERTRETQRAFAANTLRRSSLEAYLHDAATAAELLLRGLGTANELVTHFKQLSVDQTSAQRRNFRLSAVVGDVLSIMKARWKATPYRIETALALLDDDIDSYPGPLGQVLSNLLLNALLHAFEGREQGLLRISAREVGVDEIELVVEDDGVGMSEEVRRRAFDPFFTTKMGRGGTGLGLNIVYNIITGILGGQVELHSEAGHGCRFVFTLPRVAPELRSAS</sequence>
<dbReference type="SMART" id="SM00387">
    <property type="entry name" value="HATPase_c"/>
    <property type="match status" value="1"/>
</dbReference>
<dbReference type="PROSITE" id="PS50839">
    <property type="entry name" value="CHASE"/>
    <property type="match status" value="1"/>
</dbReference>
<dbReference type="InterPro" id="IPR035965">
    <property type="entry name" value="PAS-like_dom_sf"/>
</dbReference>
<dbReference type="Gene3D" id="3.30.450.350">
    <property type="entry name" value="CHASE domain"/>
    <property type="match status" value="1"/>
</dbReference>
<dbReference type="InterPro" id="IPR013767">
    <property type="entry name" value="PAS_fold"/>
</dbReference>
<comment type="subcellular location">
    <subcellularLocation>
        <location evidence="2">Membrane</location>
    </subcellularLocation>
</comment>
<dbReference type="InterPro" id="IPR006189">
    <property type="entry name" value="CHASE_dom"/>
</dbReference>
<dbReference type="EC" id="2.7.13.3" evidence="3"/>
<dbReference type="Proteomes" id="UP001246372">
    <property type="component" value="Unassembled WGS sequence"/>
</dbReference>
<feature type="transmembrane region" description="Helical" evidence="14">
    <location>
        <begin position="12"/>
        <end position="33"/>
    </location>
</feature>
<dbReference type="InterPro" id="IPR003594">
    <property type="entry name" value="HATPase_dom"/>
</dbReference>
<evidence type="ECO:0000259" key="17">
    <source>
        <dbReference type="PROSITE" id="PS50113"/>
    </source>
</evidence>
<dbReference type="InterPro" id="IPR000014">
    <property type="entry name" value="PAS"/>
</dbReference>
<feature type="domain" description="CHASE" evidence="18">
    <location>
        <begin position="114"/>
        <end position="202"/>
    </location>
</feature>
<dbReference type="CDD" id="cd00082">
    <property type="entry name" value="HisKA"/>
    <property type="match status" value="1"/>
</dbReference>
<evidence type="ECO:0000256" key="3">
    <source>
        <dbReference type="ARBA" id="ARBA00012438"/>
    </source>
</evidence>
<evidence type="ECO:0000256" key="12">
    <source>
        <dbReference type="ARBA" id="ARBA00023136"/>
    </source>
</evidence>
<dbReference type="SMART" id="SM00091">
    <property type="entry name" value="PAS"/>
    <property type="match status" value="2"/>
</dbReference>
<dbReference type="Pfam" id="PF02518">
    <property type="entry name" value="HATPase_c"/>
    <property type="match status" value="1"/>
</dbReference>
<dbReference type="PANTHER" id="PTHR43065">
    <property type="entry name" value="SENSOR HISTIDINE KINASE"/>
    <property type="match status" value="1"/>
</dbReference>
<dbReference type="SMART" id="SM00086">
    <property type="entry name" value="PAC"/>
    <property type="match status" value="2"/>
</dbReference>
<evidence type="ECO:0000259" key="18">
    <source>
        <dbReference type="PROSITE" id="PS50839"/>
    </source>
</evidence>
<keyword evidence="9" id="KW-0067">ATP-binding</keyword>
<keyword evidence="13" id="KW-0175">Coiled coil</keyword>
<evidence type="ECO:0000256" key="8">
    <source>
        <dbReference type="ARBA" id="ARBA00022777"/>
    </source>
</evidence>
<dbReference type="Pfam" id="PF08448">
    <property type="entry name" value="PAS_4"/>
    <property type="match status" value="1"/>
</dbReference>
<keyword evidence="4" id="KW-0597">Phosphoprotein</keyword>
<evidence type="ECO:0000256" key="5">
    <source>
        <dbReference type="ARBA" id="ARBA00022679"/>
    </source>
</evidence>
<evidence type="ECO:0000259" key="16">
    <source>
        <dbReference type="PROSITE" id="PS50112"/>
    </source>
</evidence>
<evidence type="ECO:0000313" key="20">
    <source>
        <dbReference type="Proteomes" id="UP001246372"/>
    </source>
</evidence>
<evidence type="ECO:0000256" key="4">
    <source>
        <dbReference type="ARBA" id="ARBA00022553"/>
    </source>
</evidence>
<dbReference type="Gene3D" id="1.10.287.130">
    <property type="match status" value="1"/>
</dbReference>
<dbReference type="RefSeq" id="WP_315649352.1">
    <property type="nucleotide sequence ID" value="NZ_JAVXZY010000002.1"/>
</dbReference>
<keyword evidence="8" id="KW-0418">Kinase</keyword>
<organism evidence="19 20">
    <name type="scientific">Roseateles aquae</name>
    <dbReference type="NCBI Taxonomy" id="3077235"/>
    <lineage>
        <taxon>Bacteria</taxon>
        <taxon>Pseudomonadati</taxon>
        <taxon>Pseudomonadota</taxon>
        <taxon>Betaproteobacteria</taxon>
        <taxon>Burkholderiales</taxon>
        <taxon>Sphaerotilaceae</taxon>
        <taxon>Roseateles</taxon>
    </lineage>
</organism>
<comment type="caution">
    <text evidence="19">The sequence shown here is derived from an EMBL/GenBank/DDBJ whole genome shotgun (WGS) entry which is preliminary data.</text>
</comment>
<dbReference type="Pfam" id="PF03924">
    <property type="entry name" value="CHASE"/>
    <property type="match status" value="1"/>
</dbReference>
<accession>A0ABU3P8N1</accession>
<feature type="domain" description="PAC" evidence="17">
    <location>
        <begin position="388"/>
        <end position="440"/>
    </location>
</feature>
<dbReference type="InterPro" id="IPR000700">
    <property type="entry name" value="PAS-assoc_C"/>
</dbReference>
<evidence type="ECO:0000256" key="9">
    <source>
        <dbReference type="ARBA" id="ARBA00022840"/>
    </source>
</evidence>
<dbReference type="InterPro" id="IPR001610">
    <property type="entry name" value="PAC"/>
</dbReference>
<dbReference type="InterPro" id="IPR003661">
    <property type="entry name" value="HisK_dim/P_dom"/>
</dbReference>
<dbReference type="SUPFAM" id="SSF55874">
    <property type="entry name" value="ATPase domain of HSP90 chaperone/DNA topoisomerase II/histidine kinase"/>
    <property type="match status" value="1"/>
</dbReference>
<evidence type="ECO:0000256" key="13">
    <source>
        <dbReference type="SAM" id="Coils"/>
    </source>
</evidence>
<dbReference type="InterPro" id="IPR005467">
    <property type="entry name" value="His_kinase_dom"/>
</dbReference>
<keyword evidence="10 14" id="KW-1133">Transmembrane helix</keyword>
<feature type="domain" description="Histidine kinase" evidence="15">
    <location>
        <begin position="633"/>
        <end position="866"/>
    </location>
</feature>
<name>A0ABU3P8N1_9BURK</name>
<evidence type="ECO:0000256" key="10">
    <source>
        <dbReference type="ARBA" id="ARBA00022989"/>
    </source>
</evidence>
<dbReference type="InterPro" id="IPR036097">
    <property type="entry name" value="HisK_dim/P_sf"/>
</dbReference>
<evidence type="ECO:0000256" key="2">
    <source>
        <dbReference type="ARBA" id="ARBA00004370"/>
    </source>
</evidence>
<keyword evidence="11" id="KW-0902">Two-component regulatory system</keyword>
<dbReference type="PANTHER" id="PTHR43065:SF42">
    <property type="entry name" value="TWO-COMPONENT SENSOR PPRA"/>
    <property type="match status" value="1"/>
</dbReference>
<dbReference type="PROSITE" id="PS50112">
    <property type="entry name" value="PAS"/>
    <property type="match status" value="1"/>
</dbReference>
<protein>
    <recommendedName>
        <fullName evidence="3">histidine kinase</fullName>
        <ecNumber evidence="3">2.7.13.3</ecNumber>
    </recommendedName>
</protein>
<keyword evidence="5" id="KW-0808">Transferase</keyword>
<dbReference type="SUPFAM" id="SSF47384">
    <property type="entry name" value="Homodimeric domain of signal transducing histidine kinase"/>
    <property type="match status" value="1"/>
</dbReference>
<dbReference type="InterPro" id="IPR013656">
    <property type="entry name" value="PAS_4"/>
</dbReference>
<dbReference type="SMART" id="SM01079">
    <property type="entry name" value="CHASE"/>
    <property type="match status" value="1"/>
</dbReference>